<evidence type="ECO:0000313" key="8">
    <source>
        <dbReference type="EMBL" id="NBG65673.1"/>
    </source>
</evidence>
<dbReference type="EMBL" id="WWNE01000005">
    <property type="protein sequence ID" value="NBG65673.1"/>
    <property type="molecule type" value="Genomic_DNA"/>
</dbReference>
<dbReference type="Gene3D" id="1.10.579.10">
    <property type="entry name" value="DNA Cyclobutane Dipyrimidine Photolyase, subunit A, domain 3"/>
    <property type="match status" value="1"/>
</dbReference>
<keyword evidence="9" id="KW-1185">Reference proteome</keyword>
<dbReference type="PANTHER" id="PTHR11455:SF9">
    <property type="entry name" value="CRYPTOCHROME CIRCADIAN CLOCK 5 ISOFORM X1"/>
    <property type="match status" value="1"/>
</dbReference>
<dbReference type="InterPro" id="IPR018394">
    <property type="entry name" value="DNA_photolyase_1_CS_C"/>
</dbReference>
<accession>A0A6N9NIE1</accession>
<reference evidence="8 9" key="1">
    <citation type="submission" date="2019-12" db="EMBL/GenBank/DDBJ databases">
        <authorList>
            <person name="Zhao J."/>
        </authorList>
    </citation>
    <scope>NUCLEOTIDE SEQUENCE [LARGE SCALE GENOMIC DNA]</scope>
    <source>
        <strain evidence="8 9">S-15</strain>
    </source>
</reference>
<dbReference type="InterPro" id="IPR002081">
    <property type="entry name" value="Cryptochrome/DNA_photolyase_1"/>
</dbReference>
<evidence type="ECO:0000256" key="2">
    <source>
        <dbReference type="ARBA" id="ARBA00022630"/>
    </source>
</evidence>
<dbReference type="InterPro" id="IPR036134">
    <property type="entry name" value="Crypto/Photolyase_FAD-like_sf"/>
</dbReference>
<comment type="caution">
    <text evidence="8">The sequence shown here is derived from an EMBL/GenBank/DDBJ whole genome shotgun (WGS) entry which is preliminary data.</text>
</comment>
<gene>
    <name evidence="8" type="ORF">GQN54_06060</name>
</gene>
<dbReference type="PRINTS" id="PR00147">
    <property type="entry name" value="DNAPHOTLYASE"/>
</dbReference>
<evidence type="ECO:0000313" key="9">
    <source>
        <dbReference type="Proteomes" id="UP000470771"/>
    </source>
</evidence>
<protein>
    <submittedName>
        <fullName evidence="8">Deoxyribodipyrimidine photolyase</fullName>
    </submittedName>
</protein>
<dbReference type="InterPro" id="IPR006050">
    <property type="entry name" value="DNA_photolyase_N"/>
</dbReference>
<feature type="binding site" evidence="5">
    <location>
        <position position="265"/>
    </location>
    <ligand>
        <name>FAD</name>
        <dbReference type="ChEBI" id="CHEBI:57692"/>
    </ligand>
</feature>
<dbReference type="Pfam" id="PF00875">
    <property type="entry name" value="DNA_photolyase"/>
    <property type="match status" value="1"/>
</dbReference>
<dbReference type="GO" id="GO:0071949">
    <property type="term" value="F:FAD binding"/>
    <property type="evidence" value="ECO:0007669"/>
    <property type="project" value="TreeGrafter"/>
</dbReference>
<dbReference type="Gene3D" id="1.25.40.80">
    <property type="match status" value="1"/>
</dbReference>
<organism evidence="8 9">
    <name type="scientific">Acidiluteibacter ferrifornacis</name>
    <dbReference type="NCBI Taxonomy" id="2692424"/>
    <lineage>
        <taxon>Bacteria</taxon>
        <taxon>Pseudomonadati</taxon>
        <taxon>Bacteroidota</taxon>
        <taxon>Flavobacteriia</taxon>
        <taxon>Flavobacteriales</taxon>
        <taxon>Cryomorphaceae</taxon>
        <taxon>Acidiluteibacter</taxon>
    </lineage>
</organism>
<dbReference type="InterPro" id="IPR036155">
    <property type="entry name" value="Crypto/Photolyase_N_sf"/>
</dbReference>
<dbReference type="InterPro" id="IPR014729">
    <property type="entry name" value="Rossmann-like_a/b/a_fold"/>
</dbReference>
<comment type="cofactor">
    <cofactor evidence="5">
        <name>FAD</name>
        <dbReference type="ChEBI" id="CHEBI:57692"/>
    </cofactor>
    <text evidence="5">Binds 1 FAD per subunit.</text>
</comment>
<dbReference type="Gene3D" id="3.40.50.620">
    <property type="entry name" value="HUPs"/>
    <property type="match status" value="1"/>
</dbReference>
<name>A0A6N9NIE1_9FLAO</name>
<comment type="similarity">
    <text evidence="6">Belongs to the DNA photolyase family.</text>
</comment>
<dbReference type="PROSITE" id="PS51645">
    <property type="entry name" value="PHR_CRY_ALPHA_BETA"/>
    <property type="match status" value="1"/>
</dbReference>
<dbReference type="SUPFAM" id="SSF52425">
    <property type="entry name" value="Cryptochrome/photolyase, N-terminal domain"/>
    <property type="match status" value="1"/>
</dbReference>
<keyword evidence="2 5" id="KW-0285">Flavoprotein</keyword>
<feature type="domain" description="Photolyase/cryptochrome alpha/beta" evidence="7">
    <location>
        <begin position="5"/>
        <end position="135"/>
    </location>
</feature>
<dbReference type="GO" id="GO:0006139">
    <property type="term" value="P:nucleobase-containing compound metabolic process"/>
    <property type="evidence" value="ECO:0007669"/>
    <property type="project" value="UniProtKB-ARBA"/>
</dbReference>
<dbReference type="GO" id="GO:0009416">
    <property type="term" value="P:response to light stimulus"/>
    <property type="evidence" value="ECO:0007669"/>
    <property type="project" value="TreeGrafter"/>
</dbReference>
<comment type="cofactor">
    <cofactor evidence="1">
        <name>(6R)-5,10-methylene-5,6,7,8-tetrahydrofolate</name>
        <dbReference type="ChEBI" id="CHEBI:15636"/>
    </cofactor>
</comment>
<dbReference type="PANTHER" id="PTHR11455">
    <property type="entry name" value="CRYPTOCHROME"/>
    <property type="match status" value="1"/>
</dbReference>
<dbReference type="PROSITE" id="PS00394">
    <property type="entry name" value="DNA_PHOTOLYASES_1_1"/>
    <property type="match status" value="1"/>
</dbReference>
<evidence type="ECO:0000256" key="6">
    <source>
        <dbReference type="RuleBase" id="RU004182"/>
    </source>
</evidence>
<dbReference type="InterPro" id="IPR005101">
    <property type="entry name" value="Cryptochr/Photolyase_FAD-bd"/>
</dbReference>
<evidence type="ECO:0000256" key="4">
    <source>
        <dbReference type="ARBA" id="ARBA00022991"/>
    </source>
</evidence>
<dbReference type="GO" id="GO:0006950">
    <property type="term" value="P:response to stress"/>
    <property type="evidence" value="ECO:0007669"/>
    <property type="project" value="UniProtKB-ARBA"/>
</dbReference>
<dbReference type="AlphaFoldDB" id="A0A6N9NIE1"/>
<evidence type="ECO:0000256" key="1">
    <source>
        <dbReference type="ARBA" id="ARBA00001932"/>
    </source>
</evidence>
<dbReference type="SUPFAM" id="SSF48173">
    <property type="entry name" value="Cryptochrome/photolyase FAD-binding domain"/>
    <property type="match status" value="1"/>
</dbReference>
<sequence>MEKNPINIVWLKRDLRTQDHAPLFVAEDSKLPYLILYCFEPDIITHPDTSIRHLQFIYNSLLTINKLLSPFQKQVTIQYGSALNIFEKLIHTFQINKVYSYNETGIVLTWKRDIAVKHLLKDNGIQWKEFQRDGIVRGIKNRVNWDKSWFDTMSKATLQNRYTISKEVLQFNYFPLPNKFLALINNYDSNWQPAGEVNAWRYLNSFTQERGKNYSKHISKPTESRLSCGRISPYLAWGNITIKQALHHVRFHPNYVNNKRAYGNFITRLKWHCHFIQKFEVECTYETICINRGYETLEYDYNPSFIEAWKNGKTGYPLIDACMRCVAKTGWINFRMRAMVVSFFCHHLDQNWKDGAYYLAQQFLDYEPGIHYPQFQMQAGTTGINTVRIYNPIKQSYDHDPEGVFIKKWVPELLNVPSSFIHEPWKMTNMDQVFCGVSLGTDYPYPIIDLKESGKMAREKIWGYRKNPIVELEKSRIINTHTRPNRRKE</sequence>
<dbReference type="Pfam" id="PF03441">
    <property type="entry name" value="FAD_binding_7"/>
    <property type="match status" value="1"/>
</dbReference>
<keyword evidence="4 6" id="KW-0157">Chromophore</keyword>
<dbReference type="GO" id="GO:0003904">
    <property type="term" value="F:deoxyribodipyrimidine photo-lyase activity"/>
    <property type="evidence" value="ECO:0007669"/>
    <property type="project" value="TreeGrafter"/>
</dbReference>
<proteinExistence type="inferred from homology"/>
<evidence type="ECO:0000259" key="7">
    <source>
        <dbReference type="PROSITE" id="PS51645"/>
    </source>
</evidence>
<dbReference type="GO" id="GO:0003677">
    <property type="term" value="F:DNA binding"/>
    <property type="evidence" value="ECO:0007669"/>
    <property type="project" value="TreeGrafter"/>
</dbReference>
<keyword evidence="3 5" id="KW-0274">FAD</keyword>
<dbReference type="Proteomes" id="UP000470771">
    <property type="component" value="Unassembled WGS sequence"/>
</dbReference>
<evidence type="ECO:0000256" key="5">
    <source>
        <dbReference type="PIRSR" id="PIRSR602081-1"/>
    </source>
</evidence>
<feature type="binding site" evidence="5">
    <location>
        <position position="214"/>
    </location>
    <ligand>
        <name>FAD</name>
        <dbReference type="ChEBI" id="CHEBI:57692"/>
    </ligand>
</feature>
<evidence type="ECO:0000256" key="3">
    <source>
        <dbReference type="ARBA" id="ARBA00022827"/>
    </source>
</evidence>
<keyword evidence="8" id="KW-0456">Lyase</keyword>